<reference evidence="1 2" key="1">
    <citation type="submission" date="2018-06" db="EMBL/GenBank/DDBJ databases">
        <authorList>
            <consortium name="Pathogen Informatics"/>
            <person name="Doyle S."/>
        </authorList>
    </citation>
    <scope>NUCLEOTIDE SEQUENCE [LARGE SCALE GENOMIC DNA]</scope>
    <source>
        <strain evidence="1 2">NCTC10288</strain>
    </source>
</reference>
<evidence type="ECO:0000313" key="1">
    <source>
        <dbReference type="EMBL" id="SQI00989.1"/>
    </source>
</evidence>
<accession>A0A2X4RGD4</accession>
<sequence>MKTSFARDMLDRTQEGTAALLRAVRPAFTGLDHFTLGALAAGETATWSGLLTWRTLGTATTIAAPVLLALRPDCSPETRVGLIASAVGQAAKRGKNGQPAKPTALGVACVTAQYGAFAWQLRGARNDATGWGLRVGAWAAGIAVARTRGERLASAVAGLPAAALSALAGDPTLRAAESTQGISHGANLLLASEAATVAGTRAAQLPAVGTAVGKLLAAGQSAAQTVGLVLLVDGLARKGRG</sequence>
<dbReference type="AlphaFoldDB" id="A0A2X4RGD4"/>
<evidence type="ECO:0000313" key="2">
    <source>
        <dbReference type="Proteomes" id="UP000249264"/>
    </source>
</evidence>
<dbReference type="EMBL" id="LS483460">
    <property type="protein sequence ID" value="SQI00989.1"/>
    <property type="molecule type" value="Genomic_DNA"/>
</dbReference>
<protein>
    <submittedName>
        <fullName evidence="1">Uncharacterized protein</fullName>
    </submittedName>
</protein>
<dbReference type="Proteomes" id="UP000249264">
    <property type="component" value="Chromosome 1"/>
</dbReference>
<name>A0A2X4RGD4_9CORY</name>
<organism evidence="1 2">
    <name type="scientific">Corynebacterium minutissimum</name>
    <dbReference type="NCBI Taxonomy" id="38301"/>
    <lineage>
        <taxon>Bacteria</taxon>
        <taxon>Bacillati</taxon>
        <taxon>Actinomycetota</taxon>
        <taxon>Actinomycetes</taxon>
        <taxon>Mycobacteriales</taxon>
        <taxon>Corynebacteriaceae</taxon>
        <taxon>Corynebacterium</taxon>
    </lineage>
</organism>
<gene>
    <name evidence="1" type="ORF">NCTC10288_02313</name>
</gene>
<proteinExistence type="predicted"/>
<dbReference type="KEGG" id="cmin:NCTC10288_02313"/>